<organism evidence="12 13">
    <name type="scientific">Plutella xylostella</name>
    <name type="common">Diamondback moth</name>
    <name type="synonym">Plutella maculipennis</name>
    <dbReference type="NCBI Taxonomy" id="51655"/>
    <lineage>
        <taxon>Eukaryota</taxon>
        <taxon>Metazoa</taxon>
        <taxon>Ecdysozoa</taxon>
        <taxon>Arthropoda</taxon>
        <taxon>Hexapoda</taxon>
        <taxon>Insecta</taxon>
        <taxon>Pterygota</taxon>
        <taxon>Neoptera</taxon>
        <taxon>Endopterygota</taxon>
        <taxon>Lepidoptera</taxon>
        <taxon>Glossata</taxon>
        <taxon>Ditrysia</taxon>
        <taxon>Yponomeutoidea</taxon>
        <taxon>Plutellidae</taxon>
        <taxon>Plutella</taxon>
    </lineage>
</organism>
<evidence type="ECO:0000256" key="10">
    <source>
        <dbReference type="ARBA" id="ARBA00023180"/>
    </source>
</evidence>
<keyword evidence="5 11" id="KW-0812">Transmembrane</keyword>
<reference evidence="12" key="1">
    <citation type="submission" date="2020-11" db="EMBL/GenBank/DDBJ databases">
        <authorList>
            <person name="Whiteford S."/>
        </authorList>
    </citation>
    <scope>NUCLEOTIDE SEQUENCE</scope>
</reference>
<gene>
    <name evidence="12" type="ORF">PLXY2_LOCUS13351</name>
</gene>
<protein>
    <recommendedName>
        <fullName evidence="11">Hexosyltransferase</fullName>
        <ecNumber evidence="11">2.4.1.-</ecNumber>
    </recommendedName>
</protein>
<dbReference type="PANTHER" id="PTHR11214:SF376">
    <property type="entry name" value="HEXOSYLTRANSFERASE"/>
    <property type="match status" value="1"/>
</dbReference>
<evidence type="ECO:0000313" key="12">
    <source>
        <dbReference type="EMBL" id="CAG9135099.1"/>
    </source>
</evidence>
<dbReference type="GO" id="GO:0006493">
    <property type="term" value="P:protein O-linked glycosylation"/>
    <property type="evidence" value="ECO:0007669"/>
    <property type="project" value="TreeGrafter"/>
</dbReference>
<keyword evidence="9 11" id="KW-0472">Membrane</keyword>
<evidence type="ECO:0000313" key="13">
    <source>
        <dbReference type="Proteomes" id="UP000653454"/>
    </source>
</evidence>
<accession>A0A8S4G4C2</accession>
<dbReference type="AlphaFoldDB" id="A0A8S4G4C2"/>
<comment type="similarity">
    <text evidence="2 11">Belongs to the glycosyltransferase 31 family.</text>
</comment>
<keyword evidence="13" id="KW-1185">Reference proteome</keyword>
<keyword evidence="6 11" id="KW-0735">Signal-anchor</keyword>
<dbReference type="Gene3D" id="3.90.550.50">
    <property type="match status" value="1"/>
</dbReference>
<comment type="caution">
    <text evidence="12">The sequence shown here is derived from an EMBL/GenBank/DDBJ whole genome shotgun (WGS) entry which is preliminary data.</text>
</comment>
<evidence type="ECO:0000256" key="7">
    <source>
        <dbReference type="ARBA" id="ARBA00022989"/>
    </source>
</evidence>
<dbReference type="Pfam" id="PF01762">
    <property type="entry name" value="Galactosyl_T"/>
    <property type="match status" value="1"/>
</dbReference>
<comment type="subcellular location">
    <subcellularLocation>
        <location evidence="1 11">Golgi apparatus membrane</location>
        <topology evidence="1 11">Single-pass type II membrane protein</topology>
    </subcellularLocation>
</comment>
<feature type="transmembrane region" description="Helical" evidence="11">
    <location>
        <begin position="12"/>
        <end position="31"/>
    </location>
</feature>
<keyword evidence="3 11" id="KW-0328">Glycosyltransferase</keyword>
<sequence length="341" mass="39045">MNCLMNFSNRNFHLICTVIISALLLKNYYYYYYKNRVVLEPEPCFSLLDPSNTTQQPVKDVYDRLIDINDFKFVLNPPTCANSSAGFLLLVIVSSAPGHALNRHVIRTTWGQTSEYTKVVFLMGKIENSSLNQEVQNESLQHGDIVQGNFVDAYRNMTYKHVMGLKWVAHHCPMAKYVLKADDDIVVHSDAFKKFLVRELSPWGASDLILCYKKVEPGVFRTNSKWAVTVKEYPGNKYPDCCAGYAIVYSQDVVIQLLDAAQNAKYFWIDDVHVTGSLAKDISVEPTQMRKLMLSQSRSYALLYLGPFYSGRFLFGPRDLPVEWMLRLWDAIKANSYSYLA</sequence>
<keyword evidence="7 11" id="KW-1133">Transmembrane helix</keyword>
<evidence type="ECO:0000256" key="6">
    <source>
        <dbReference type="ARBA" id="ARBA00022968"/>
    </source>
</evidence>
<dbReference type="FunFam" id="3.90.550.50:FF:000001">
    <property type="entry name" value="Hexosyltransferase"/>
    <property type="match status" value="1"/>
</dbReference>
<evidence type="ECO:0000256" key="3">
    <source>
        <dbReference type="ARBA" id="ARBA00022676"/>
    </source>
</evidence>
<evidence type="ECO:0000256" key="9">
    <source>
        <dbReference type="ARBA" id="ARBA00023136"/>
    </source>
</evidence>
<evidence type="ECO:0000256" key="8">
    <source>
        <dbReference type="ARBA" id="ARBA00023034"/>
    </source>
</evidence>
<dbReference type="Proteomes" id="UP000653454">
    <property type="component" value="Unassembled WGS sequence"/>
</dbReference>
<dbReference type="GO" id="GO:0000139">
    <property type="term" value="C:Golgi membrane"/>
    <property type="evidence" value="ECO:0007669"/>
    <property type="project" value="UniProtKB-SubCell"/>
</dbReference>
<dbReference type="EC" id="2.4.1.-" evidence="11"/>
<keyword evidence="4" id="KW-0808">Transferase</keyword>
<dbReference type="EMBL" id="CAJHNJ030000095">
    <property type="protein sequence ID" value="CAG9135099.1"/>
    <property type="molecule type" value="Genomic_DNA"/>
</dbReference>
<dbReference type="PANTHER" id="PTHR11214">
    <property type="entry name" value="BETA-1,3-N-ACETYLGLUCOSAMINYLTRANSFERASE"/>
    <property type="match status" value="1"/>
</dbReference>
<proteinExistence type="inferred from homology"/>
<keyword evidence="8 11" id="KW-0333">Golgi apparatus</keyword>
<evidence type="ECO:0000256" key="4">
    <source>
        <dbReference type="ARBA" id="ARBA00022679"/>
    </source>
</evidence>
<dbReference type="GO" id="GO:0016758">
    <property type="term" value="F:hexosyltransferase activity"/>
    <property type="evidence" value="ECO:0007669"/>
    <property type="project" value="InterPro"/>
</dbReference>
<dbReference type="InterPro" id="IPR002659">
    <property type="entry name" value="Glyco_trans_31"/>
</dbReference>
<keyword evidence="10" id="KW-0325">Glycoprotein</keyword>
<evidence type="ECO:0000256" key="2">
    <source>
        <dbReference type="ARBA" id="ARBA00008661"/>
    </source>
</evidence>
<evidence type="ECO:0000256" key="1">
    <source>
        <dbReference type="ARBA" id="ARBA00004323"/>
    </source>
</evidence>
<evidence type="ECO:0000256" key="5">
    <source>
        <dbReference type="ARBA" id="ARBA00022692"/>
    </source>
</evidence>
<name>A0A8S4G4C2_PLUXY</name>
<evidence type="ECO:0000256" key="11">
    <source>
        <dbReference type="RuleBase" id="RU363063"/>
    </source>
</evidence>